<evidence type="ECO:0000313" key="1">
    <source>
        <dbReference type="EMBL" id="GLT22696.1"/>
    </source>
</evidence>
<sequence>MKKHPLKYPIPIGKKTLDSLTFREYATAGDLLAFDEVGPTRQTIHLIANLTGTDTAVIERLHVADFRAADRIATELIKPESDEKNVPVS</sequence>
<dbReference type="Proteomes" id="UP001157167">
    <property type="component" value="Unassembled WGS sequence"/>
</dbReference>
<dbReference type="EMBL" id="BSPX01000029">
    <property type="protein sequence ID" value="GLT22696.1"/>
    <property type="molecule type" value="Genomic_DNA"/>
</dbReference>
<gene>
    <name evidence="1" type="ORF">GCM10007933_21560</name>
</gene>
<accession>A0ABQ6FDM3</accession>
<reference evidence="2" key="1">
    <citation type="journal article" date="2019" name="Int. J. Syst. Evol. Microbiol.">
        <title>The Global Catalogue of Microorganisms (GCM) 10K type strain sequencing project: providing services to taxonomists for standard genome sequencing and annotation.</title>
        <authorList>
            <consortium name="The Broad Institute Genomics Platform"/>
            <consortium name="The Broad Institute Genome Sequencing Center for Infectious Disease"/>
            <person name="Wu L."/>
            <person name="Ma J."/>
        </authorList>
    </citation>
    <scope>NUCLEOTIDE SEQUENCE [LARGE SCALE GENOMIC DNA]</scope>
    <source>
        <strain evidence="2">NBRC 102407</strain>
    </source>
</reference>
<dbReference type="InterPro" id="IPR019289">
    <property type="entry name" value="Phage_tail_E/E"/>
</dbReference>
<dbReference type="Pfam" id="PF10109">
    <property type="entry name" value="Phage_TAC_7"/>
    <property type="match status" value="1"/>
</dbReference>
<proteinExistence type="predicted"/>
<dbReference type="RefSeq" id="WP_284187981.1">
    <property type="nucleotide sequence ID" value="NZ_BSPX01000029.1"/>
</dbReference>
<keyword evidence="2" id="KW-1185">Reference proteome</keyword>
<comment type="caution">
    <text evidence="1">The sequence shown here is derived from an EMBL/GenBank/DDBJ whole genome shotgun (WGS) entry which is preliminary data.</text>
</comment>
<evidence type="ECO:0008006" key="3">
    <source>
        <dbReference type="Google" id="ProtNLM"/>
    </source>
</evidence>
<organism evidence="1 2">
    <name type="scientific">Zoogloea oryzae</name>
    <dbReference type="NCBI Taxonomy" id="310767"/>
    <lineage>
        <taxon>Bacteria</taxon>
        <taxon>Pseudomonadati</taxon>
        <taxon>Pseudomonadota</taxon>
        <taxon>Betaproteobacteria</taxon>
        <taxon>Rhodocyclales</taxon>
        <taxon>Zoogloeaceae</taxon>
        <taxon>Zoogloea</taxon>
    </lineage>
</organism>
<name>A0ABQ6FDM3_9RHOO</name>
<evidence type="ECO:0000313" key="2">
    <source>
        <dbReference type="Proteomes" id="UP001157167"/>
    </source>
</evidence>
<protein>
    <recommendedName>
        <fullName evidence="3">Phage tail assembly protein</fullName>
    </recommendedName>
</protein>